<proteinExistence type="predicted"/>
<evidence type="ECO:0000313" key="6">
    <source>
        <dbReference type="Proteomes" id="UP000264071"/>
    </source>
</evidence>
<accession>A0A3D4V5G8</accession>
<gene>
    <name evidence="5" type="ORF">DGD08_04015</name>
</gene>
<dbReference type="Proteomes" id="UP000264071">
    <property type="component" value="Unassembled WGS sequence"/>
</dbReference>
<dbReference type="GO" id="GO:0005524">
    <property type="term" value="F:ATP binding"/>
    <property type="evidence" value="ECO:0007669"/>
    <property type="project" value="UniProtKB-KW"/>
</dbReference>
<evidence type="ECO:0000256" key="3">
    <source>
        <dbReference type="SAM" id="MobiDB-lite"/>
    </source>
</evidence>
<feature type="compositionally biased region" description="Basic and acidic residues" evidence="3">
    <location>
        <begin position="183"/>
        <end position="196"/>
    </location>
</feature>
<dbReference type="InterPro" id="IPR001650">
    <property type="entry name" value="Helicase_C-like"/>
</dbReference>
<name>A0A3D4V5G8_9BACT</name>
<comment type="caution">
    <text evidence="5">The sequence shown here is derived from an EMBL/GenBank/DDBJ whole genome shotgun (WGS) entry which is preliminary data.</text>
</comment>
<dbReference type="SUPFAM" id="SSF52540">
    <property type="entry name" value="P-loop containing nucleoside triphosphate hydrolases"/>
    <property type="match status" value="2"/>
</dbReference>
<dbReference type="Pfam" id="PF00270">
    <property type="entry name" value="DEAD"/>
    <property type="match status" value="1"/>
</dbReference>
<dbReference type="InterPro" id="IPR014001">
    <property type="entry name" value="Helicase_ATP-bd"/>
</dbReference>
<dbReference type="GO" id="GO:0003676">
    <property type="term" value="F:nucleic acid binding"/>
    <property type="evidence" value="ECO:0007669"/>
    <property type="project" value="InterPro"/>
</dbReference>
<evidence type="ECO:0000313" key="5">
    <source>
        <dbReference type="EMBL" id="HCT56360.1"/>
    </source>
</evidence>
<protein>
    <recommendedName>
        <fullName evidence="4">Helicase ATP-binding domain-containing protein</fullName>
    </recommendedName>
</protein>
<dbReference type="GO" id="GO:0036297">
    <property type="term" value="P:interstrand cross-link repair"/>
    <property type="evidence" value="ECO:0007669"/>
    <property type="project" value="TreeGrafter"/>
</dbReference>
<dbReference type="InterPro" id="IPR027417">
    <property type="entry name" value="P-loop_NTPase"/>
</dbReference>
<dbReference type="GO" id="GO:0043138">
    <property type="term" value="F:3'-5' DNA helicase activity"/>
    <property type="evidence" value="ECO:0007669"/>
    <property type="project" value="TreeGrafter"/>
</dbReference>
<reference evidence="5 6" key="1">
    <citation type="journal article" date="2018" name="Nat. Biotechnol.">
        <title>A standardized bacterial taxonomy based on genome phylogeny substantially revises the tree of life.</title>
        <authorList>
            <person name="Parks D.H."/>
            <person name="Chuvochina M."/>
            <person name="Waite D.W."/>
            <person name="Rinke C."/>
            <person name="Skarshewski A."/>
            <person name="Chaumeil P.A."/>
            <person name="Hugenholtz P."/>
        </authorList>
    </citation>
    <scope>NUCLEOTIDE SEQUENCE [LARGE SCALE GENOMIC DNA]</scope>
    <source>
        <strain evidence="5">UBA8844</strain>
    </source>
</reference>
<keyword evidence="1" id="KW-0547">Nucleotide-binding</keyword>
<evidence type="ECO:0000256" key="2">
    <source>
        <dbReference type="ARBA" id="ARBA00022840"/>
    </source>
</evidence>
<dbReference type="Pfam" id="PF00271">
    <property type="entry name" value="Helicase_C"/>
    <property type="match status" value="1"/>
</dbReference>
<dbReference type="EMBL" id="DPIY01000005">
    <property type="protein sequence ID" value="HCT56360.1"/>
    <property type="molecule type" value="Genomic_DNA"/>
</dbReference>
<dbReference type="SMART" id="SM00487">
    <property type="entry name" value="DEXDc"/>
    <property type="match status" value="1"/>
</dbReference>
<dbReference type="GO" id="GO:0006289">
    <property type="term" value="P:nucleotide-excision repair"/>
    <property type="evidence" value="ECO:0007669"/>
    <property type="project" value="TreeGrafter"/>
</dbReference>
<evidence type="ECO:0000256" key="1">
    <source>
        <dbReference type="ARBA" id="ARBA00022741"/>
    </source>
</evidence>
<feature type="domain" description="Helicase ATP-binding" evidence="4">
    <location>
        <begin position="123"/>
        <end position="452"/>
    </location>
</feature>
<feature type="region of interest" description="Disordered" evidence="3">
    <location>
        <begin position="183"/>
        <end position="205"/>
    </location>
</feature>
<dbReference type="PANTHER" id="PTHR47957:SF3">
    <property type="entry name" value="ATP-DEPENDENT HELICASE HRQ1"/>
    <property type="match status" value="1"/>
</dbReference>
<dbReference type="OMA" id="IPPMREN"/>
<dbReference type="InterPro" id="IPR011545">
    <property type="entry name" value="DEAD/DEAH_box_helicase_dom"/>
</dbReference>
<sequence length="2009" mass="223988">MQDPIGGFQRIRDLYITYLETAFRIRDPGVSRERRALLERPNTFCTEPLIEPLPRYRSVDWLLHELAKADPKDSRLPGFDVRERAAFADLALAGLLDSKPAREDNESRLAEYELYEHQAQMLWRGVQPGHPGIVTSGTGSGKTESFLLPVLAMLAKEAVRWPAPSADYLKRRWWQTASGEPYPKYDGDDGVPDRPTARSKSASPFKLQRVGEAAGRPAAVRALILYPMNALVEDQLARIRRALDSDLARRVMDRHFAGNRIFFGRYTSDTPVTGYHKHPRAGTKEHERRNRKLAELFRASTAIQHAQERARMMDRERGASSEDVRFLFPTVDGGELTSRWDMQETPPDLLITNVSMLNAILAREVDSPILDRTRDWLTSDDDAYFFLVLDELHLQRGSAGTETSYLLRLLFERLGLTDPAHRHKLRILASSASLPTEGEAGQSSLAYLWDMFGRHGLQAGPRREVENPRERWHHAVVPGVTVDVEPSSLQPLDPAPFFALLEAAGGDLQDEATAPAPAEAEVEWRGVARALGGERMEAGDLDGVVAACVREAGARIAHACWSEEERRARAMPLSNIARRVFGRSDADTLCAARALLLVRGAGDAWGRWWATEPPTAPSFRIHTFFRSIEGLFAPVGDLSGVPPQWRSASRLVGELSVERGQRFARVGSGDPGSRLVELVYCESCGELFLGGRRGGRETAIELLPAEPNVDNLPESAGQDFFETLSADEYAVFWPVESWPGVLPSPRDDVHVGEWKRAYLDPISATIQFPRIGNGVPEGRITGYVWERGDSQDRHKRRKESPGTAVPYECPACGSDYYWRNAPLRLSPIRNFRAGFAKTTQLLATELFDLLRLRQREPKLVAFSDSRQDAAKAALDIERRHHEDLRREVVVESLRAVAGARPDGTALQAEKERLTKEAQAHAVAGNLAAAFALKPRLDELETALANGADGADLPVAVVLESTRENPRFFGSRATREPLRPLLAEFVKLGIHPTDPTGTRRIKLPTGESVTWDSLFVIGEDGTPDWKDDAVEQDKLNAARQALVGEMQRLVTGVIFSKTYFALEETGVAYPSVGPSVASEDRELADAFLRVFADSYRLVDSQYEDAGQKDPWRSALDIRTNQRARRLASNIWAPDQVNAGLERVLKLLAKAGHPEGLVLTSSLRIRLVEESDPYWRCGRCSRVHLHRGVKVCTRCFQPLPEEQSGVSGDLHGESYLAKRIERDNATFRLRCEELTGQTEDPADRQRRFKNIVLDSDGRVDRRLREAARVIDMLAVTTTMEVGIDIGPLQAVFQANMPPQRFNYQQRVGRAGRRRQAFSMALTVCRSKSHDLHYFWHPEAITGDPPPPPFLTKRQPTAAKRFLRKAWLWAAFHKIRSDQGVGYAGDDLSDIHGEYVPAGDYFDAANGWRARLAGALDATRDYRARALAVLVEDSDLGRSPELEGLESDCLLLEIDKVSSSGVRQEGLAHTLAEAGLLPMYGMPTRVRNLYLGDTTRPDDQFWRTWRKVDRDLDLAVFEFAPGSVLTKDKQEHLCVGFTGALPDYISRSGPVPEIKPREDAFADPFWMVQCGYCGAWHRFDEDPSATGAECGSCERVLDVTTAGECRTPNGFRTDFWPREVEEQLLTAGRHRLNTAEGKAVRLEAEKKSNLSYAYQSQSRLYRLNRGRLDAAGGGRWLGFDVTAGAQRYGRGGRARLLDQWIATNDKLPVPVGFDPNPGVAPLQSIWLAAPKTTDALFVAPSSVARGLRSHMVGAGQQRITSVRAAAISAAYMLANRAALELDIDPEEFDVLEPRIYRAWNGQAVPLLQIADHLVNGAGFVERLAAQGSGGRPLVAELVSSIVRDESRYPLSELLRKDAHQNHPTECDQACYRCLQRYSNQSYHGLLDWRLGLAFLQLLDDPEWRCGLDGDFSSPALRDWTALARRYVEDLARFSPVEQRDAAGLVAFRIQGVGDWAVVVHPLWDTDALEGIVGKAVDEIERTSGSVPVFVDTFELARRLVSVRQDLLNPRPA</sequence>
<organism evidence="5 6">
    <name type="scientific">Gemmatimonas aurantiaca</name>
    <dbReference type="NCBI Taxonomy" id="173480"/>
    <lineage>
        <taxon>Bacteria</taxon>
        <taxon>Pseudomonadati</taxon>
        <taxon>Gemmatimonadota</taxon>
        <taxon>Gemmatimonadia</taxon>
        <taxon>Gemmatimonadales</taxon>
        <taxon>Gemmatimonadaceae</taxon>
        <taxon>Gemmatimonas</taxon>
    </lineage>
</organism>
<dbReference type="PANTHER" id="PTHR47957">
    <property type="entry name" value="ATP-DEPENDENT HELICASE HRQ1"/>
    <property type="match status" value="1"/>
</dbReference>
<evidence type="ECO:0000259" key="4">
    <source>
        <dbReference type="PROSITE" id="PS51192"/>
    </source>
</evidence>
<dbReference type="Gene3D" id="3.40.50.300">
    <property type="entry name" value="P-loop containing nucleotide triphosphate hydrolases"/>
    <property type="match status" value="2"/>
</dbReference>
<keyword evidence="2" id="KW-0067">ATP-binding</keyword>
<dbReference type="PROSITE" id="PS51192">
    <property type="entry name" value="HELICASE_ATP_BIND_1"/>
    <property type="match status" value="1"/>
</dbReference>